<dbReference type="InterPro" id="IPR000868">
    <property type="entry name" value="Isochorismatase-like_dom"/>
</dbReference>
<dbReference type="GO" id="GO:0016787">
    <property type="term" value="F:hydrolase activity"/>
    <property type="evidence" value="ECO:0007669"/>
    <property type="project" value="UniProtKB-KW"/>
</dbReference>
<comment type="caution">
    <text evidence="3">The sequence shown here is derived from an EMBL/GenBank/DDBJ whole genome shotgun (WGS) entry which is preliminary data.</text>
</comment>
<protein>
    <submittedName>
        <fullName evidence="3">Nicotinamidase-related amidase</fullName>
    </submittedName>
</protein>
<dbReference type="InterPro" id="IPR050272">
    <property type="entry name" value="Isochorismatase-like_hydrls"/>
</dbReference>
<sequence length="195" mass="21815">MSQTLLVIDVQESFRHTLNWSEDELPFYLQAQNRLIAGARKAGVPVIRIFHVEGDAHFSAASGLVRCMDGSDPYADLVIEKHVNSALMEPALPDWLAKHAIRRLIISGMRMERCCETTARHGCDLGFKIDFVTEASYTTAHRHTGGRLYTASEIRERTELVLHQRFATICTVDEMLAQFDMVQAAQADKATGSHA</sequence>
<proteinExistence type="predicted"/>
<evidence type="ECO:0000313" key="3">
    <source>
        <dbReference type="EMBL" id="PXX38561.1"/>
    </source>
</evidence>
<dbReference type="Pfam" id="PF00857">
    <property type="entry name" value="Isochorismatase"/>
    <property type="match status" value="1"/>
</dbReference>
<evidence type="ECO:0000313" key="4">
    <source>
        <dbReference type="Proteomes" id="UP000247792"/>
    </source>
</evidence>
<evidence type="ECO:0000256" key="1">
    <source>
        <dbReference type="ARBA" id="ARBA00022801"/>
    </source>
</evidence>
<name>A0A318IW37_9BURK</name>
<dbReference type="Proteomes" id="UP000247792">
    <property type="component" value="Unassembled WGS sequence"/>
</dbReference>
<keyword evidence="1" id="KW-0378">Hydrolase</keyword>
<dbReference type="PANTHER" id="PTHR43540">
    <property type="entry name" value="PEROXYUREIDOACRYLATE/UREIDOACRYLATE AMIDOHYDROLASE-RELATED"/>
    <property type="match status" value="1"/>
</dbReference>
<reference evidence="3 4" key="1">
    <citation type="submission" date="2018-05" db="EMBL/GenBank/DDBJ databases">
        <title>Genomic Encyclopedia of Type Strains, Phase IV (KMG-IV): sequencing the most valuable type-strain genomes for metagenomic binning, comparative biology and taxonomic classification.</title>
        <authorList>
            <person name="Goeker M."/>
        </authorList>
    </citation>
    <scope>NUCLEOTIDE SEQUENCE [LARGE SCALE GENOMIC DNA]</scope>
    <source>
        <strain evidence="3 4">DSM 19792</strain>
    </source>
</reference>
<dbReference type="EMBL" id="QJKB01000012">
    <property type="protein sequence ID" value="PXX38561.1"/>
    <property type="molecule type" value="Genomic_DNA"/>
</dbReference>
<dbReference type="SUPFAM" id="SSF52499">
    <property type="entry name" value="Isochorismatase-like hydrolases"/>
    <property type="match status" value="1"/>
</dbReference>
<dbReference type="PANTHER" id="PTHR43540:SF6">
    <property type="entry name" value="ISOCHORISMATASE-LIKE DOMAIN-CONTAINING PROTEIN"/>
    <property type="match status" value="1"/>
</dbReference>
<organism evidence="3 4">
    <name type="scientific">Undibacterium pigrum</name>
    <dbReference type="NCBI Taxonomy" id="401470"/>
    <lineage>
        <taxon>Bacteria</taxon>
        <taxon>Pseudomonadati</taxon>
        <taxon>Pseudomonadota</taxon>
        <taxon>Betaproteobacteria</taxon>
        <taxon>Burkholderiales</taxon>
        <taxon>Oxalobacteraceae</taxon>
        <taxon>Undibacterium</taxon>
    </lineage>
</organism>
<keyword evidence="4" id="KW-1185">Reference proteome</keyword>
<dbReference type="AlphaFoldDB" id="A0A318IW37"/>
<feature type="domain" description="Isochorismatase-like" evidence="2">
    <location>
        <begin position="4"/>
        <end position="138"/>
    </location>
</feature>
<dbReference type="Gene3D" id="3.40.50.850">
    <property type="entry name" value="Isochorismatase-like"/>
    <property type="match status" value="1"/>
</dbReference>
<gene>
    <name evidence="3" type="ORF">DFR42_11273</name>
</gene>
<dbReference type="RefSeq" id="WP_110257715.1">
    <property type="nucleotide sequence ID" value="NZ_QJKB01000012.1"/>
</dbReference>
<evidence type="ECO:0000259" key="2">
    <source>
        <dbReference type="Pfam" id="PF00857"/>
    </source>
</evidence>
<accession>A0A318IW37</accession>
<dbReference type="InterPro" id="IPR036380">
    <property type="entry name" value="Isochorismatase-like_sf"/>
</dbReference>
<dbReference type="OrthoDB" id="9781985at2"/>